<dbReference type="EMBL" id="KZ852053">
    <property type="protein sequence ID" value="RDH31742.1"/>
    <property type="molecule type" value="Genomic_DNA"/>
</dbReference>
<dbReference type="Proteomes" id="UP000253729">
    <property type="component" value="Unassembled WGS sequence"/>
</dbReference>
<proteinExistence type="predicted"/>
<evidence type="ECO:0000256" key="2">
    <source>
        <dbReference type="SAM" id="SignalP"/>
    </source>
</evidence>
<gene>
    <name evidence="3" type="ORF">BDQ94DRAFT_146564</name>
</gene>
<keyword evidence="2" id="KW-0732">Signal</keyword>
<name>A0A3F3PYA6_9EURO</name>
<reference evidence="3 4" key="1">
    <citation type="submission" date="2018-07" db="EMBL/GenBank/DDBJ databases">
        <title>The genomes of Aspergillus section Nigri reveals drivers in fungal speciation.</title>
        <authorList>
            <consortium name="DOE Joint Genome Institute"/>
            <person name="Vesth T.C."/>
            <person name="Nybo J."/>
            <person name="Theobald S."/>
            <person name="Brandl J."/>
            <person name="Frisvad J.C."/>
            <person name="Nielsen K.F."/>
            <person name="Lyhne E.K."/>
            <person name="Kogle M.E."/>
            <person name="Kuo A."/>
            <person name="Riley R."/>
            <person name="Clum A."/>
            <person name="Nolan M."/>
            <person name="Lipzen A."/>
            <person name="Salamov A."/>
            <person name="Henrissat B."/>
            <person name="Wiebenga A."/>
            <person name="De vries R.P."/>
            <person name="Grigoriev I.V."/>
            <person name="Mortensen U.H."/>
            <person name="Andersen M.R."/>
            <person name="Baker S.E."/>
        </authorList>
    </citation>
    <scope>NUCLEOTIDE SEQUENCE [LARGE SCALE GENOMIC DNA]</scope>
    <source>
        <strain evidence="3 4">CBS 139.54b</strain>
    </source>
</reference>
<keyword evidence="1" id="KW-0472">Membrane</keyword>
<accession>A0A3F3PYA6</accession>
<evidence type="ECO:0000256" key="1">
    <source>
        <dbReference type="SAM" id="Phobius"/>
    </source>
</evidence>
<dbReference type="STRING" id="1341132.A0A3F3PYA6"/>
<sequence length="330" mass="35639">MSSNPRPCSTSHTTTTMQWLAKLTLICLLTTTNFTRLAAGAPIPLPSSSTTISTATAANAHIMKNTNNDNPNNNDHIHSLLKFQWLASLLRKLSTLTLRDYFINLSVLICIIGLFALAYRIGSNTMRCQRCRVDRAAQREERKARRAYKAAARRHRWKQWWEGKTSYSAYYCQDQGVVGVDDGAVVMASVGVRERDVEMGRLSDDDEGSAELRVFGGSGGIANATASATMHAEIQGFRQALEYVGELVRESAPSRAKVVVDQEGGGYSVDVDVKGGSGEGSDTEASSTVGLATVTLSTETSSLKSVDCKSLSGTIDTLDSMGSPPPSYHS</sequence>
<protein>
    <submittedName>
        <fullName evidence="3">Uncharacterized protein</fullName>
    </submittedName>
</protein>
<dbReference type="GeneID" id="38135207"/>
<keyword evidence="1" id="KW-1133">Transmembrane helix</keyword>
<organism evidence="3 4">
    <name type="scientific">Aspergillus welwitschiae</name>
    <dbReference type="NCBI Taxonomy" id="1341132"/>
    <lineage>
        <taxon>Eukaryota</taxon>
        <taxon>Fungi</taxon>
        <taxon>Dikarya</taxon>
        <taxon>Ascomycota</taxon>
        <taxon>Pezizomycotina</taxon>
        <taxon>Eurotiomycetes</taxon>
        <taxon>Eurotiomycetidae</taxon>
        <taxon>Eurotiales</taxon>
        <taxon>Aspergillaceae</taxon>
        <taxon>Aspergillus</taxon>
        <taxon>Aspergillus subgen. Circumdati</taxon>
    </lineage>
</organism>
<keyword evidence="4" id="KW-1185">Reference proteome</keyword>
<keyword evidence="1" id="KW-0812">Transmembrane</keyword>
<evidence type="ECO:0000313" key="4">
    <source>
        <dbReference type="Proteomes" id="UP000253729"/>
    </source>
</evidence>
<dbReference type="RefSeq" id="XP_026624764.1">
    <property type="nucleotide sequence ID" value="XM_026766851.1"/>
</dbReference>
<feature type="transmembrane region" description="Helical" evidence="1">
    <location>
        <begin position="101"/>
        <end position="122"/>
    </location>
</feature>
<feature type="signal peptide" evidence="2">
    <location>
        <begin position="1"/>
        <end position="40"/>
    </location>
</feature>
<evidence type="ECO:0000313" key="3">
    <source>
        <dbReference type="EMBL" id="RDH31742.1"/>
    </source>
</evidence>
<feature type="chain" id="PRO_5017805428" evidence="2">
    <location>
        <begin position="41"/>
        <end position="330"/>
    </location>
</feature>
<dbReference type="AlphaFoldDB" id="A0A3F3PYA6"/>